<evidence type="ECO:0000313" key="4">
    <source>
        <dbReference type="RefSeq" id="XP_039141471.1"/>
    </source>
</evidence>
<dbReference type="InterPro" id="IPR000157">
    <property type="entry name" value="TIR_dom"/>
</dbReference>
<keyword evidence="2" id="KW-1185">Reference proteome</keyword>
<dbReference type="Gene3D" id="3.40.50.10140">
    <property type="entry name" value="Toll/interleukin-1 receptor homology (TIR) domain"/>
    <property type="match status" value="1"/>
</dbReference>
<protein>
    <submittedName>
        <fullName evidence="3 4">Uncharacterized protein LOC120278793 isoform X1</fullName>
    </submittedName>
</protein>
<sequence length="958" mass="108917">MEFQQGNSEVENEALSAKFVRNVSSSSSAFFSAIQSPFLSPRTTKFPICEIVQPKSSNSSNYYTKRSVDPLVSQAFAKQLESSSNADILASDDFGTPSAVVENFEFNVPSNCFCHGGSSSDCSNGTSAENLLKNGSQVKFSRSQLTNSFDQSSASISSCSKTFSYDVYIGFHGRNPSLLRFANWLRAELEVQGIRCFVSDRARCRNPRSHDTVERIMNSCALGVVILSRNSFSNPYSIEELRNFLGRKILVAIFFDLRFSDCLARDVIEKRGELWEKDGGELWLLYGGEEEEWSEAVDGLSRVSDSHLEANDGNWRNCIFETVILLATRLGLRSVVERIKRWKERVEEEEFPFPRNEEFVGRERELSELELLLFGYVSGDGERELLEAKSKRRRKSLRTHQQIEDGNKSKEIFRNVQRKRYTRIVYGKGIACVAGKSGIGKTELALEYAYRFSQRYKMVLWMGGEARYVKQNFLDLRNFLDVDQSDENCPTKNNKVKSFEEQERAAIDHVREALMQDIPYLVVIDNLENEKDWWDQELVMDLLPQFRGEIHIIITTRLPRVMDLEPIKLSYLSGLEAMSLMKGNVKDYPVMEINALRVIEEKLGRLTLGLGIVGAILFELSITPSKLLDTINRMPIRDSIWSDGEAHILRQHPFLMQLFDVCLSIFYYADGSRSLAARMFLVSSWFGPTAIPIPLLAMAAHKVPGKYHGTEKWQKIFRALNCIIKSTKIKKSEIEASSMLVRFGIARYLTKYDAIHFHEIIKIYARKRGSIAIAQAVVQAISHRSFASQYSEHQWAACFLLFGFGTDPITVNLKPPELLLFVKHIALPLAVHTFIKFSRCNAALELLRLCADALDAAAETMLSRADKWLGRSFCCQKPNNSVTQYTYIWQELALLKAGVSEVSAKLMLQGGEYHIAEDLIRQTIYIRKSIYGEYHADTVSAQETLNKLGSVFMNMQLN</sequence>
<proteinExistence type="predicted"/>
<dbReference type="Pfam" id="PF25895">
    <property type="entry name" value="WHD_plant_disease"/>
    <property type="match status" value="1"/>
</dbReference>
<dbReference type="GO" id="GO:0043531">
    <property type="term" value="F:ADP binding"/>
    <property type="evidence" value="ECO:0007669"/>
    <property type="project" value="InterPro"/>
</dbReference>
<dbReference type="Gene3D" id="3.40.50.300">
    <property type="entry name" value="P-loop containing nucleotide triphosphate hydrolases"/>
    <property type="match status" value="1"/>
</dbReference>
<dbReference type="PANTHER" id="PTHR32472">
    <property type="entry name" value="DNA REPAIR PROTEIN RADA"/>
    <property type="match status" value="1"/>
</dbReference>
<dbReference type="RefSeq" id="XP_039141463.1">
    <property type="nucleotide sequence ID" value="XM_039285529.1"/>
</dbReference>
<organism evidence="2 3">
    <name type="scientific">Dioscorea cayennensis subsp. rotundata</name>
    <name type="common">White Guinea yam</name>
    <name type="synonym">Dioscorea rotundata</name>
    <dbReference type="NCBI Taxonomy" id="55577"/>
    <lineage>
        <taxon>Eukaryota</taxon>
        <taxon>Viridiplantae</taxon>
        <taxon>Streptophyta</taxon>
        <taxon>Embryophyta</taxon>
        <taxon>Tracheophyta</taxon>
        <taxon>Spermatophyta</taxon>
        <taxon>Magnoliopsida</taxon>
        <taxon>Liliopsida</taxon>
        <taxon>Dioscoreales</taxon>
        <taxon>Dioscoreaceae</taxon>
        <taxon>Dioscorea</taxon>
    </lineage>
</organism>
<dbReference type="SUPFAM" id="SSF52200">
    <property type="entry name" value="Toll/Interleukin receptor TIR domain"/>
    <property type="match status" value="1"/>
</dbReference>
<dbReference type="InterPro" id="IPR035897">
    <property type="entry name" value="Toll_tir_struct_dom_sf"/>
</dbReference>
<dbReference type="PROSITE" id="PS50104">
    <property type="entry name" value="TIR"/>
    <property type="match status" value="1"/>
</dbReference>
<dbReference type="Proteomes" id="UP001515500">
    <property type="component" value="Chromosome 2"/>
</dbReference>
<evidence type="ECO:0000313" key="2">
    <source>
        <dbReference type="Proteomes" id="UP001515500"/>
    </source>
</evidence>
<dbReference type="GO" id="GO:0007165">
    <property type="term" value="P:signal transduction"/>
    <property type="evidence" value="ECO:0007669"/>
    <property type="project" value="InterPro"/>
</dbReference>
<dbReference type="Pfam" id="PF01582">
    <property type="entry name" value="TIR"/>
    <property type="match status" value="1"/>
</dbReference>
<accession>A0AB40CQV1</accession>
<dbReference type="RefSeq" id="XP_039141471.1">
    <property type="nucleotide sequence ID" value="XM_039285537.1"/>
</dbReference>
<gene>
    <name evidence="3 4" type="primary">LOC120278793</name>
</gene>
<dbReference type="PANTHER" id="PTHR32472:SF11">
    <property type="entry name" value="DISEASE RESISTANCE PROTEIN (TIR-NBS CLASS)"/>
    <property type="match status" value="1"/>
</dbReference>
<dbReference type="InterPro" id="IPR027417">
    <property type="entry name" value="P-loop_NTPase"/>
</dbReference>
<evidence type="ECO:0000259" key="1">
    <source>
        <dbReference type="PROSITE" id="PS50104"/>
    </source>
</evidence>
<dbReference type="GeneID" id="120278793"/>
<feature type="domain" description="TIR" evidence="1">
    <location>
        <begin position="163"/>
        <end position="311"/>
    </location>
</feature>
<name>A0AB40CQV1_DIOCR</name>
<dbReference type="SUPFAM" id="SSF52540">
    <property type="entry name" value="P-loop containing nucleoside triphosphate hydrolases"/>
    <property type="match status" value="1"/>
</dbReference>
<dbReference type="InterPro" id="IPR002182">
    <property type="entry name" value="NB-ARC"/>
</dbReference>
<reference evidence="3 4" key="1">
    <citation type="submission" date="2025-04" db="UniProtKB">
        <authorList>
            <consortium name="RefSeq"/>
        </authorList>
    </citation>
    <scope>IDENTIFICATION</scope>
</reference>
<dbReference type="GO" id="GO:0000725">
    <property type="term" value="P:recombinational repair"/>
    <property type="evidence" value="ECO:0007669"/>
    <property type="project" value="TreeGrafter"/>
</dbReference>
<dbReference type="InterPro" id="IPR058874">
    <property type="entry name" value="WHD_plant"/>
</dbReference>
<dbReference type="Pfam" id="PF00931">
    <property type="entry name" value="NB-ARC"/>
    <property type="match status" value="1"/>
</dbReference>
<dbReference type="AlphaFoldDB" id="A0AB40CQV1"/>
<evidence type="ECO:0000313" key="3">
    <source>
        <dbReference type="RefSeq" id="XP_039141463.1"/>
    </source>
</evidence>